<evidence type="ECO:0000313" key="2">
    <source>
        <dbReference type="EMBL" id="GAA1829258.1"/>
    </source>
</evidence>
<organism evidence="2 3">
    <name type="scientific">Agromyces salentinus</name>
    <dbReference type="NCBI Taxonomy" id="269421"/>
    <lineage>
        <taxon>Bacteria</taxon>
        <taxon>Bacillati</taxon>
        <taxon>Actinomycetota</taxon>
        <taxon>Actinomycetes</taxon>
        <taxon>Micrococcales</taxon>
        <taxon>Microbacteriaceae</taxon>
        <taxon>Agromyces</taxon>
    </lineage>
</organism>
<dbReference type="PANTHER" id="PTHR48079:SF6">
    <property type="entry name" value="NAD(P)-BINDING DOMAIN-CONTAINING PROTEIN-RELATED"/>
    <property type="match status" value="1"/>
</dbReference>
<dbReference type="InterPro" id="IPR001509">
    <property type="entry name" value="Epimerase_deHydtase"/>
</dbReference>
<dbReference type="InterPro" id="IPR036291">
    <property type="entry name" value="NAD(P)-bd_dom_sf"/>
</dbReference>
<feature type="domain" description="NAD-dependent epimerase/dehydratase" evidence="1">
    <location>
        <begin position="4"/>
        <end position="204"/>
    </location>
</feature>
<comment type="caution">
    <text evidence="2">The sequence shown here is derived from an EMBL/GenBank/DDBJ whole genome shotgun (WGS) entry which is preliminary data.</text>
</comment>
<dbReference type="EMBL" id="BAAANK010000003">
    <property type="protein sequence ID" value="GAA1829258.1"/>
    <property type="molecule type" value="Genomic_DNA"/>
</dbReference>
<evidence type="ECO:0000313" key="3">
    <source>
        <dbReference type="Proteomes" id="UP001501746"/>
    </source>
</evidence>
<name>A0ABN2MME4_9MICO</name>
<dbReference type="InterPro" id="IPR051783">
    <property type="entry name" value="NAD(P)-dependent_oxidoreduct"/>
</dbReference>
<keyword evidence="3" id="KW-1185">Reference proteome</keyword>
<proteinExistence type="predicted"/>
<dbReference type="Gene3D" id="3.40.50.720">
    <property type="entry name" value="NAD(P)-binding Rossmann-like Domain"/>
    <property type="match status" value="1"/>
</dbReference>
<evidence type="ECO:0000259" key="1">
    <source>
        <dbReference type="Pfam" id="PF01370"/>
    </source>
</evidence>
<dbReference type="SUPFAM" id="SSF51735">
    <property type="entry name" value="NAD(P)-binding Rossmann-fold domains"/>
    <property type="match status" value="1"/>
</dbReference>
<protein>
    <submittedName>
        <fullName evidence="2">SDR family oxidoreductase</fullName>
    </submittedName>
</protein>
<dbReference type="RefSeq" id="WP_157428408.1">
    <property type="nucleotide sequence ID" value="NZ_BAAANK010000003.1"/>
</dbReference>
<gene>
    <name evidence="2" type="ORF">GCM10009750_11020</name>
</gene>
<dbReference type="Pfam" id="PF01370">
    <property type="entry name" value="Epimerase"/>
    <property type="match status" value="1"/>
</dbReference>
<reference evidence="2 3" key="1">
    <citation type="journal article" date="2019" name="Int. J. Syst. Evol. Microbiol.">
        <title>The Global Catalogue of Microorganisms (GCM) 10K type strain sequencing project: providing services to taxonomists for standard genome sequencing and annotation.</title>
        <authorList>
            <consortium name="The Broad Institute Genomics Platform"/>
            <consortium name="The Broad Institute Genome Sequencing Center for Infectious Disease"/>
            <person name="Wu L."/>
            <person name="Ma J."/>
        </authorList>
    </citation>
    <scope>NUCLEOTIDE SEQUENCE [LARGE SCALE GENOMIC DNA]</scope>
    <source>
        <strain evidence="2 3">JCM 14323</strain>
    </source>
</reference>
<dbReference type="PANTHER" id="PTHR48079">
    <property type="entry name" value="PROTEIN YEEZ"/>
    <property type="match status" value="1"/>
</dbReference>
<sequence>MDLLVLGGTQWLGRTLAAEGVARGHRVTCLARGEAGAVADGAELVRADRSKPDAYDAVAGRTWDAVIDVTRQPGYARRAAQALGDASRHWTFISSCNVYARHDEPGADESAALLPPLEDDDSTPETYGEAKSAIELAYRDALADRFLAIRPGLIAGPGDTSGRSGYWVARMARAVRDGGPVLVPDVLDAAAEAVHVDDLVRFTLDSAERGLVGALNAVGDRVTFGAWLDASRAVAGYEGEVVAVDTAWLAEQGVAEWSGPDSLPLWIADPEWNAFMDRSNAAAKREGLGLRPLEQLLAETLEWEREQGLDRERGAGLSPAKERELLAALTA</sequence>
<dbReference type="Proteomes" id="UP001501746">
    <property type="component" value="Unassembled WGS sequence"/>
</dbReference>
<accession>A0ABN2MME4</accession>